<reference evidence="3" key="1">
    <citation type="submission" date="2022-11" db="UniProtKB">
        <authorList>
            <consortium name="WormBaseParasite"/>
        </authorList>
    </citation>
    <scope>IDENTIFICATION</scope>
</reference>
<evidence type="ECO:0000313" key="2">
    <source>
        <dbReference type="Proteomes" id="UP000887574"/>
    </source>
</evidence>
<name>A0A915DTS0_9BILA</name>
<sequence length="97" mass="10932">MKVQPIFSTPSPDDKSLSGWDALQSQQSDQRAASKPFSFSTFYGCFRYFVLMLGTLCMTSTTSNMISLNFTFICMAPQNGTTFRTPTVDYSLNQNHF</sequence>
<evidence type="ECO:0000313" key="3">
    <source>
        <dbReference type="WBParaSite" id="jg2358"/>
    </source>
</evidence>
<evidence type="ECO:0000256" key="1">
    <source>
        <dbReference type="SAM" id="MobiDB-lite"/>
    </source>
</evidence>
<feature type="compositionally biased region" description="Polar residues" evidence="1">
    <location>
        <begin position="23"/>
        <end position="35"/>
    </location>
</feature>
<dbReference type="AlphaFoldDB" id="A0A915DTS0"/>
<keyword evidence="2" id="KW-1185">Reference proteome</keyword>
<proteinExistence type="predicted"/>
<dbReference type="Proteomes" id="UP000887574">
    <property type="component" value="Unplaced"/>
</dbReference>
<organism evidence="2 3">
    <name type="scientific">Ditylenchus dipsaci</name>
    <dbReference type="NCBI Taxonomy" id="166011"/>
    <lineage>
        <taxon>Eukaryota</taxon>
        <taxon>Metazoa</taxon>
        <taxon>Ecdysozoa</taxon>
        <taxon>Nematoda</taxon>
        <taxon>Chromadorea</taxon>
        <taxon>Rhabditida</taxon>
        <taxon>Tylenchina</taxon>
        <taxon>Tylenchomorpha</taxon>
        <taxon>Sphaerularioidea</taxon>
        <taxon>Anguinidae</taxon>
        <taxon>Anguininae</taxon>
        <taxon>Ditylenchus</taxon>
    </lineage>
</organism>
<feature type="region of interest" description="Disordered" evidence="1">
    <location>
        <begin position="1"/>
        <end position="35"/>
    </location>
</feature>
<dbReference type="WBParaSite" id="jg2358">
    <property type="protein sequence ID" value="jg2358"/>
    <property type="gene ID" value="jg2358"/>
</dbReference>
<feature type="compositionally biased region" description="Polar residues" evidence="1">
    <location>
        <begin position="1"/>
        <end position="11"/>
    </location>
</feature>
<accession>A0A915DTS0</accession>
<protein>
    <submittedName>
        <fullName evidence="3">Uncharacterized protein</fullName>
    </submittedName>
</protein>